<name>A0A5K1JT82_9APHY</name>
<proteinExistence type="predicted"/>
<dbReference type="InterPro" id="IPR032675">
    <property type="entry name" value="LRR_dom_sf"/>
</dbReference>
<sequence length="293" mass="33274">MESLPQSYPCLRSLKLERASMDLNDLRPLADLPNLEHLSVSHMSFSDSSYPLTLAGLLSLTVSTSSLRDILFTHLNVPRLQSFSLSETRKDSSHISQEFPNYLRTLLTKCPALTAFSWTSTQVWRNRKHSSGTRRADAPLAELVAPLLEHRTLRHFEMQLCGPIVPYTPSDFGACAEAWPDLEEFCLSDEQDDGTGTWKRGERYVDVGTLFEFARNCPGLHRLALPRVERFGSGALLQFERCPPARHWLRELSVDKVVRARRGQDRDRHEELVAQFRGLLVEVFPSGILRLDG</sequence>
<evidence type="ECO:0000313" key="1">
    <source>
        <dbReference type="EMBL" id="VWO95145.1"/>
    </source>
</evidence>
<protein>
    <submittedName>
        <fullName evidence="1">InlA</fullName>
    </submittedName>
</protein>
<reference evidence="1" key="1">
    <citation type="submission" date="2019-10" db="EMBL/GenBank/DDBJ databases">
        <authorList>
            <person name="Nor Muhammad N."/>
        </authorList>
    </citation>
    <scope>NUCLEOTIDE SEQUENCE</scope>
</reference>
<gene>
    <name evidence="1" type="primary">Q2L8G9</name>
</gene>
<dbReference type="Gene3D" id="3.80.10.10">
    <property type="entry name" value="Ribonuclease Inhibitor"/>
    <property type="match status" value="1"/>
</dbReference>
<dbReference type="AlphaFoldDB" id="A0A5K1JT82"/>
<organism evidence="1">
    <name type="scientific">Ganoderma boninense</name>
    <dbReference type="NCBI Taxonomy" id="34458"/>
    <lineage>
        <taxon>Eukaryota</taxon>
        <taxon>Fungi</taxon>
        <taxon>Dikarya</taxon>
        <taxon>Basidiomycota</taxon>
        <taxon>Agaricomycotina</taxon>
        <taxon>Agaricomycetes</taxon>
        <taxon>Polyporales</taxon>
        <taxon>Polyporaceae</taxon>
        <taxon>Ganoderma</taxon>
    </lineage>
</organism>
<accession>A0A5K1JT82</accession>
<dbReference type="EMBL" id="LR724546">
    <property type="protein sequence ID" value="VWO95145.1"/>
    <property type="molecule type" value="Genomic_DNA"/>
</dbReference>
<dbReference type="SUPFAM" id="SSF52047">
    <property type="entry name" value="RNI-like"/>
    <property type="match status" value="1"/>
</dbReference>